<reference evidence="4" key="2">
    <citation type="submission" date="2023-06" db="EMBL/GenBank/DDBJ databases">
        <authorList>
            <consortium name="Lawrence Berkeley National Laboratory"/>
            <person name="Haridas S."/>
            <person name="Hensen N."/>
            <person name="Bonometti L."/>
            <person name="Westerberg I."/>
            <person name="Brannstrom I.O."/>
            <person name="Guillou S."/>
            <person name="Cros-Aarteil S."/>
            <person name="Calhoun S."/>
            <person name="Kuo A."/>
            <person name="Mondo S."/>
            <person name="Pangilinan J."/>
            <person name="Riley R."/>
            <person name="LaButti K."/>
            <person name="Andreopoulos B."/>
            <person name="Lipzen A."/>
            <person name="Chen C."/>
            <person name="Yanf M."/>
            <person name="Daum C."/>
            <person name="Ng V."/>
            <person name="Clum A."/>
            <person name="Steindorff A."/>
            <person name="Ohm R."/>
            <person name="Martin F."/>
            <person name="Silar P."/>
            <person name="Natvig D."/>
            <person name="Lalanne C."/>
            <person name="Gautier V."/>
            <person name="Ament-velasquez S.L."/>
            <person name="Kruys A."/>
            <person name="Hutchinson M.I."/>
            <person name="Powell A.J."/>
            <person name="Barry K."/>
            <person name="Miller A.N."/>
            <person name="Grigoriev I.V."/>
            <person name="Debuchy R."/>
            <person name="Gladieux P."/>
            <person name="Thoren M.H."/>
            <person name="Johannesson H."/>
        </authorList>
    </citation>
    <scope>NUCLEOTIDE SEQUENCE</scope>
    <source>
        <strain evidence="4">CBS 232.78</strain>
    </source>
</reference>
<evidence type="ECO:0000256" key="1">
    <source>
        <dbReference type="ARBA" id="ARBA00007398"/>
    </source>
</evidence>
<keyword evidence="5" id="KW-1185">Reference proteome</keyword>
<feature type="region of interest" description="Disordered" evidence="2">
    <location>
        <begin position="569"/>
        <end position="606"/>
    </location>
</feature>
<protein>
    <submittedName>
        <fullName evidence="4">XPG domain containing-domain-containing protein</fullName>
    </submittedName>
</protein>
<dbReference type="Gene3D" id="3.40.50.1010">
    <property type="entry name" value="5'-nuclease"/>
    <property type="match status" value="1"/>
</dbReference>
<feature type="compositionally biased region" description="Basic residues" evidence="2">
    <location>
        <begin position="572"/>
        <end position="581"/>
    </location>
</feature>
<organism evidence="4 5">
    <name type="scientific">Podospora didyma</name>
    <dbReference type="NCBI Taxonomy" id="330526"/>
    <lineage>
        <taxon>Eukaryota</taxon>
        <taxon>Fungi</taxon>
        <taxon>Dikarya</taxon>
        <taxon>Ascomycota</taxon>
        <taxon>Pezizomycotina</taxon>
        <taxon>Sordariomycetes</taxon>
        <taxon>Sordariomycetidae</taxon>
        <taxon>Sordariales</taxon>
        <taxon>Podosporaceae</taxon>
        <taxon>Podospora</taxon>
    </lineage>
</organism>
<dbReference type="PANTHER" id="PTHR15665:SF1">
    <property type="entry name" value="PROTEIN ASTEROID HOMOLOG 1"/>
    <property type="match status" value="1"/>
</dbReference>
<comment type="caution">
    <text evidence="4">The sequence shown here is derived from an EMBL/GenBank/DDBJ whole genome shotgun (WGS) entry which is preliminary data.</text>
</comment>
<dbReference type="AlphaFoldDB" id="A0AAE0U584"/>
<dbReference type="PANTHER" id="PTHR15665">
    <property type="entry name" value="ASTEROID PROTEIN"/>
    <property type="match status" value="1"/>
</dbReference>
<evidence type="ECO:0000259" key="3">
    <source>
        <dbReference type="Pfam" id="PF12813"/>
    </source>
</evidence>
<evidence type="ECO:0000256" key="2">
    <source>
        <dbReference type="SAM" id="MobiDB-lite"/>
    </source>
</evidence>
<evidence type="ECO:0000313" key="4">
    <source>
        <dbReference type="EMBL" id="KAK3391075.1"/>
    </source>
</evidence>
<sequence length="606" mass="67329">MGIPHLKRNLETYAQTGLIEPCNVAIDGPALAYHLLALCSRRVQKVCPFEQPSYDLLGQTAVAWLDKIQSCGLTVSAIYFDGFLPESKHNERTLRLVRTSQELVKYHQAFSTSVPKEKERSHNASATPVDLFPRSWGTDKRAKPPPPPFFVPAIIDFLRTSPRYGSVTKVAPGEADGFCAEHIRLHGGTVLSSDSDLLIHDLGADGSVVFIADIEAIEEEPNVLIAPQYRVSDICKRLSMKPEHGLSHLAFELLQDPYLTLPQAAERSRNGVAVSAFHDEYSRFTNQYLSPELGSSLKAKNSPDLDPRISEIALRCIGRVEPDQRRRAKCPDSVDDENEFQMYLPVLLDSPSRTSSWEPSKRVRQLAYGILQSVKGMPIPSVSEFRRLQSPSAGVRGVEVPGPDAIEIEGADLLGVLSKLQVDSDTRPPEMAWVLLSIYQDIVLNGSQGKRSIPLSLRIIREEAIGKLDQGSWDFLHVLAQVQATYYSLRMLQQIIEFTKHHVGTITGAALKLANCLSSLPSLPDFPTVRNFADTLKQARETGCLLCLATICGDYEDIVPHLHQSIQGLQKSKSKTTKKRKAASEDSYPVRPRSTNRFDLLSRDDE</sequence>
<proteinExistence type="inferred from homology"/>
<dbReference type="InterPro" id="IPR026832">
    <property type="entry name" value="Asteroid"/>
</dbReference>
<dbReference type="InterPro" id="IPR039436">
    <property type="entry name" value="Asteroid_dom"/>
</dbReference>
<evidence type="ECO:0000313" key="5">
    <source>
        <dbReference type="Proteomes" id="UP001285441"/>
    </source>
</evidence>
<dbReference type="EMBL" id="JAULSW010000002">
    <property type="protein sequence ID" value="KAK3391075.1"/>
    <property type="molecule type" value="Genomic_DNA"/>
</dbReference>
<dbReference type="Proteomes" id="UP001285441">
    <property type="component" value="Unassembled WGS sequence"/>
</dbReference>
<dbReference type="SUPFAM" id="SSF88723">
    <property type="entry name" value="PIN domain-like"/>
    <property type="match status" value="1"/>
</dbReference>
<comment type="similarity">
    <text evidence="1">Belongs to the asteroid family.</text>
</comment>
<dbReference type="Pfam" id="PF12813">
    <property type="entry name" value="XPG_I_2"/>
    <property type="match status" value="1"/>
</dbReference>
<gene>
    <name evidence="4" type="ORF">B0H63DRAFT_557939</name>
</gene>
<dbReference type="InterPro" id="IPR029060">
    <property type="entry name" value="PIN-like_dom_sf"/>
</dbReference>
<accession>A0AAE0U584</accession>
<feature type="domain" description="Asteroid" evidence="3">
    <location>
        <begin position="147"/>
        <end position="394"/>
    </location>
</feature>
<name>A0AAE0U584_9PEZI</name>
<reference evidence="4" key="1">
    <citation type="journal article" date="2023" name="Mol. Phylogenet. Evol.">
        <title>Genome-scale phylogeny and comparative genomics of the fungal order Sordariales.</title>
        <authorList>
            <person name="Hensen N."/>
            <person name="Bonometti L."/>
            <person name="Westerberg I."/>
            <person name="Brannstrom I.O."/>
            <person name="Guillou S."/>
            <person name="Cros-Aarteil S."/>
            <person name="Calhoun S."/>
            <person name="Haridas S."/>
            <person name="Kuo A."/>
            <person name="Mondo S."/>
            <person name="Pangilinan J."/>
            <person name="Riley R."/>
            <person name="LaButti K."/>
            <person name="Andreopoulos B."/>
            <person name="Lipzen A."/>
            <person name="Chen C."/>
            <person name="Yan M."/>
            <person name="Daum C."/>
            <person name="Ng V."/>
            <person name="Clum A."/>
            <person name="Steindorff A."/>
            <person name="Ohm R.A."/>
            <person name="Martin F."/>
            <person name="Silar P."/>
            <person name="Natvig D.O."/>
            <person name="Lalanne C."/>
            <person name="Gautier V."/>
            <person name="Ament-Velasquez S.L."/>
            <person name="Kruys A."/>
            <person name="Hutchinson M.I."/>
            <person name="Powell A.J."/>
            <person name="Barry K."/>
            <person name="Miller A.N."/>
            <person name="Grigoriev I.V."/>
            <person name="Debuchy R."/>
            <person name="Gladieux P."/>
            <person name="Hiltunen Thoren M."/>
            <person name="Johannesson H."/>
        </authorList>
    </citation>
    <scope>NUCLEOTIDE SEQUENCE</scope>
    <source>
        <strain evidence="4">CBS 232.78</strain>
    </source>
</reference>